<evidence type="ECO:0000313" key="4">
    <source>
        <dbReference type="EMBL" id="KAF2727868.1"/>
    </source>
</evidence>
<comment type="caution">
    <text evidence="4">The sequence shown here is derived from an EMBL/GenBank/DDBJ whole genome shotgun (WGS) entry which is preliminary data.</text>
</comment>
<keyword evidence="1" id="KW-0863">Zinc-finger</keyword>
<dbReference type="PROSITE" id="PS50103">
    <property type="entry name" value="ZF_C3H1"/>
    <property type="match status" value="1"/>
</dbReference>
<keyword evidence="1" id="KW-0862">Zinc</keyword>
<sequence length="507" mass="56934">MSAGLFQNGSEAAGTAASNTTDDLWAKYGLITEHDNERTLFVQELLMRYDYLTEQWLKATTQIQQDKAKYAATKQREQELSDKVKALTDCLNRDPFILVLIDGDGMIFNDDLIRAGKSGGRDAAQILQKAILHDVQRDEFTVPRDARIVCRVYANVRGLAEVLVRTGVAEEISVFDHFVRGFTRGEALFDFVDVGPGKDRADQKIIETFKLCADNVHCRQIYFGCSHDNGYARTLERYLDPVYLKKVHLLEGVPLEKELLELPFKSKKLPSIFRETKLSVWSAQQQPGYAPVTKQYDMYSGLPTQFPAPPQSGFWNNPLPTHADTKLPRTSSSSTTASDAAPAPKLMSWAATAAAPPPMNPETPAYRPISRGAAGAATILRNRHGQRIDPPLATFDRNEIDYIKKLKLCNIHYLRNECFYQDKCSNRHDVALTPADLGNLRWITRMQPCKIGPACNDIKCIYGHRCQVPDAKTVIKGTKTCIYGPYCKFGPELHNIDCHVVKTLVLY</sequence>
<dbReference type="AlphaFoldDB" id="A0A9P4QLX1"/>
<keyword evidence="5" id="KW-1185">Reference proteome</keyword>
<gene>
    <name evidence="4" type="ORF">EJ04DRAFT_516995</name>
</gene>
<dbReference type="GO" id="GO:0008270">
    <property type="term" value="F:zinc ion binding"/>
    <property type="evidence" value="ECO:0007669"/>
    <property type="project" value="UniProtKB-KW"/>
</dbReference>
<evidence type="ECO:0000256" key="2">
    <source>
        <dbReference type="SAM" id="MobiDB-lite"/>
    </source>
</evidence>
<protein>
    <recommendedName>
        <fullName evidence="3">C3H1-type domain-containing protein</fullName>
    </recommendedName>
</protein>
<dbReference type="InterPro" id="IPR057654">
    <property type="entry name" value="Znf-CCCH_tandem"/>
</dbReference>
<evidence type="ECO:0000313" key="5">
    <source>
        <dbReference type="Proteomes" id="UP000799444"/>
    </source>
</evidence>
<organism evidence="4 5">
    <name type="scientific">Polyplosphaeria fusca</name>
    <dbReference type="NCBI Taxonomy" id="682080"/>
    <lineage>
        <taxon>Eukaryota</taxon>
        <taxon>Fungi</taxon>
        <taxon>Dikarya</taxon>
        <taxon>Ascomycota</taxon>
        <taxon>Pezizomycotina</taxon>
        <taxon>Dothideomycetes</taxon>
        <taxon>Pleosporomycetidae</taxon>
        <taxon>Pleosporales</taxon>
        <taxon>Tetraplosphaeriaceae</taxon>
        <taxon>Polyplosphaeria</taxon>
    </lineage>
</organism>
<dbReference type="InterPro" id="IPR057683">
    <property type="entry name" value="DUF7923"/>
</dbReference>
<name>A0A9P4QLX1_9PLEO</name>
<dbReference type="InterPro" id="IPR000571">
    <property type="entry name" value="Znf_CCCH"/>
</dbReference>
<feature type="domain" description="C3H1-type" evidence="3">
    <location>
        <begin position="403"/>
        <end position="431"/>
    </location>
</feature>
<reference evidence="4" key="1">
    <citation type="journal article" date="2020" name="Stud. Mycol.">
        <title>101 Dothideomycetes genomes: a test case for predicting lifestyles and emergence of pathogens.</title>
        <authorList>
            <person name="Haridas S."/>
            <person name="Albert R."/>
            <person name="Binder M."/>
            <person name="Bloem J."/>
            <person name="Labutti K."/>
            <person name="Salamov A."/>
            <person name="Andreopoulos B."/>
            <person name="Baker S."/>
            <person name="Barry K."/>
            <person name="Bills G."/>
            <person name="Bluhm B."/>
            <person name="Cannon C."/>
            <person name="Castanera R."/>
            <person name="Culley D."/>
            <person name="Daum C."/>
            <person name="Ezra D."/>
            <person name="Gonzalez J."/>
            <person name="Henrissat B."/>
            <person name="Kuo A."/>
            <person name="Liang C."/>
            <person name="Lipzen A."/>
            <person name="Lutzoni F."/>
            <person name="Magnuson J."/>
            <person name="Mondo S."/>
            <person name="Nolan M."/>
            <person name="Ohm R."/>
            <person name="Pangilinan J."/>
            <person name="Park H.-J."/>
            <person name="Ramirez L."/>
            <person name="Alfaro M."/>
            <person name="Sun H."/>
            <person name="Tritt A."/>
            <person name="Yoshinaga Y."/>
            <person name="Zwiers L.-H."/>
            <person name="Turgeon B."/>
            <person name="Goodwin S."/>
            <person name="Spatafora J."/>
            <person name="Crous P."/>
            <person name="Grigoriev I."/>
        </authorList>
    </citation>
    <scope>NUCLEOTIDE SEQUENCE</scope>
    <source>
        <strain evidence="4">CBS 125425</strain>
    </source>
</reference>
<dbReference type="Pfam" id="PF25540">
    <property type="entry name" value="DUF7923"/>
    <property type="match status" value="1"/>
</dbReference>
<dbReference type="Proteomes" id="UP000799444">
    <property type="component" value="Unassembled WGS sequence"/>
</dbReference>
<dbReference type="EMBL" id="ML996307">
    <property type="protein sequence ID" value="KAF2727868.1"/>
    <property type="molecule type" value="Genomic_DNA"/>
</dbReference>
<dbReference type="OrthoDB" id="3512845at2759"/>
<proteinExistence type="predicted"/>
<evidence type="ECO:0000256" key="1">
    <source>
        <dbReference type="PROSITE-ProRule" id="PRU00723"/>
    </source>
</evidence>
<dbReference type="PANTHER" id="PTHR37543:SF1">
    <property type="entry name" value="CCCH ZINC FINGER DNA BINDING PROTEIN (AFU_ORTHOLOGUE AFUA_5G12760)"/>
    <property type="match status" value="1"/>
</dbReference>
<dbReference type="Pfam" id="PF25543">
    <property type="entry name" value="zf-CCCH_tandem"/>
    <property type="match status" value="1"/>
</dbReference>
<feature type="compositionally biased region" description="Low complexity" evidence="2">
    <location>
        <begin position="330"/>
        <end position="341"/>
    </location>
</feature>
<feature type="region of interest" description="Disordered" evidence="2">
    <location>
        <begin position="310"/>
        <end position="342"/>
    </location>
</feature>
<keyword evidence="1" id="KW-0479">Metal-binding</keyword>
<accession>A0A9P4QLX1</accession>
<feature type="zinc finger region" description="C3H1-type" evidence="1">
    <location>
        <begin position="403"/>
        <end position="431"/>
    </location>
</feature>
<evidence type="ECO:0000259" key="3">
    <source>
        <dbReference type="PROSITE" id="PS50103"/>
    </source>
</evidence>
<dbReference type="PANTHER" id="PTHR37543">
    <property type="entry name" value="CCCH ZINC FINGER DNA BINDING PROTEIN (AFU_ORTHOLOGUE AFUA_5G12760)"/>
    <property type="match status" value="1"/>
</dbReference>